<dbReference type="Proteomes" id="UP000198122">
    <property type="component" value="Unassembled WGS sequence"/>
</dbReference>
<dbReference type="CDD" id="cd05403">
    <property type="entry name" value="NT_KNTase_like"/>
    <property type="match status" value="1"/>
</dbReference>
<evidence type="ECO:0000259" key="2">
    <source>
        <dbReference type="Pfam" id="PF13427"/>
    </source>
</evidence>
<protein>
    <submittedName>
        <fullName evidence="3">Streptomycin 3-adenylyltransferase</fullName>
    </submittedName>
</protein>
<evidence type="ECO:0000313" key="4">
    <source>
        <dbReference type="Proteomes" id="UP000198122"/>
    </source>
</evidence>
<accession>A0A212T821</accession>
<dbReference type="GO" id="GO:0016779">
    <property type="term" value="F:nucleotidyltransferase activity"/>
    <property type="evidence" value="ECO:0007669"/>
    <property type="project" value="UniProtKB-KW"/>
</dbReference>
<dbReference type="InterPro" id="IPR025184">
    <property type="entry name" value="AadA_C"/>
</dbReference>
<sequence length="235" mass="24992">MHRAAQWGPLAEQVADICVAHLRTLVGAYVQGSAVLGGFTGASDLDVLVIVADSTGLEDFGTALSRMTSLDRPVELSVVTAAAAATPASPWPYLLHVNTDTEDVVHDDGSGDPDLLAHYAVTRAHGHTLVGPEPDRVIGETPHHDLVDYLAGELSWALDHADQRYAVLNACRAVAFAESGELLSKVEGARWWALHRGWSPLVEGCLEAQLDGRDMGSPSPAARSFVAACIDELRV</sequence>
<evidence type="ECO:0000256" key="1">
    <source>
        <dbReference type="ARBA" id="ARBA00022679"/>
    </source>
</evidence>
<feature type="domain" description="Adenylyltransferase AadA C-terminal" evidence="2">
    <location>
        <begin position="137"/>
        <end position="211"/>
    </location>
</feature>
<dbReference type="OrthoDB" id="7058480at2"/>
<dbReference type="Pfam" id="PF13427">
    <property type="entry name" value="AadA_C"/>
    <property type="match status" value="1"/>
</dbReference>
<keyword evidence="4" id="KW-1185">Reference proteome</keyword>
<reference evidence="3 4" key="1">
    <citation type="submission" date="2017-06" db="EMBL/GenBank/DDBJ databases">
        <authorList>
            <person name="Kim H.J."/>
            <person name="Triplett B.A."/>
        </authorList>
    </citation>
    <scope>NUCLEOTIDE SEQUENCE [LARGE SCALE GENOMIC DNA]</scope>
    <source>
        <strain evidence="3 4">DSM 22179</strain>
    </source>
</reference>
<dbReference type="EMBL" id="FYEZ01000001">
    <property type="protein sequence ID" value="SNC62203.1"/>
    <property type="molecule type" value="Genomic_DNA"/>
</dbReference>
<keyword evidence="3" id="KW-0548">Nucleotidyltransferase</keyword>
<name>A0A212T821_9MICO</name>
<evidence type="ECO:0000313" key="3">
    <source>
        <dbReference type="EMBL" id="SNC62203.1"/>
    </source>
</evidence>
<keyword evidence="1 3" id="KW-0808">Transferase</keyword>
<organism evidence="3 4">
    <name type="scientific">Kytococcus aerolatus</name>
    <dbReference type="NCBI Taxonomy" id="592308"/>
    <lineage>
        <taxon>Bacteria</taxon>
        <taxon>Bacillati</taxon>
        <taxon>Actinomycetota</taxon>
        <taxon>Actinomycetes</taxon>
        <taxon>Micrococcales</taxon>
        <taxon>Kytococcaceae</taxon>
        <taxon>Kytococcus</taxon>
    </lineage>
</organism>
<gene>
    <name evidence="3" type="ORF">SAMN05445756_0640</name>
</gene>
<dbReference type="InterPro" id="IPR043519">
    <property type="entry name" value="NT_sf"/>
</dbReference>
<dbReference type="SUPFAM" id="SSF81301">
    <property type="entry name" value="Nucleotidyltransferase"/>
    <property type="match status" value="1"/>
</dbReference>
<dbReference type="AlphaFoldDB" id="A0A212T821"/>
<proteinExistence type="predicted"/>
<dbReference type="RefSeq" id="WP_159461837.1">
    <property type="nucleotide sequence ID" value="NZ_FYEZ01000001.1"/>
</dbReference>